<evidence type="ECO:0000256" key="6">
    <source>
        <dbReference type="ARBA" id="ARBA00023040"/>
    </source>
</evidence>
<feature type="transmembrane region" description="Helical" evidence="10">
    <location>
        <begin position="362"/>
        <end position="387"/>
    </location>
</feature>
<feature type="transmembrane region" description="Helical" evidence="10">
    <location>
        <begin position="16"/>
        <end position="41"/>
    </location>
</feature>
<dbReference type="InterPro" id="IPR000276">
    <property type="entry name" value="GPCR_Rhodpsn"/>
</dbReference>
<comment type="caution">
    <text evidence="12">The sequence shown here is derived from an EMBL/GenBank/DDBJ whole genome shotgun (WGS) entry which is preliminary data.</text>
</comment>
<protein>
    <recommendedName>
        <fullName evidence="11">G-protein coupled receptors family 1 profile domain-containing protein</fullName>
    </recommendedName>
</protein>
<feature type="transmembrane region" description="Helical" evidence="10">
    <location>
        <begin position="272"/>
        <end position="299"/>
    </location>
</feature>
<dbReference type="Pfam" id="PF00001">
    <property type="entry name" value="7tm_1"/>
    <property type="match status" value="1"/>
</dbReference>
<evidence type="ECO:0000256" key="5">
    <source>
        <dbReference type="ARBA" id="ARBA00022989"/>
    </source>
</evidence>
<keyword evidence="3" id="KW-1003">Cell membrane</keyword>
<keyword evidence="8" id="KW-0675">Receptor</keyword>
<dbReference type="Gene3D" id="1.20.1070.10">
    <property type="entry name" value="Rhodopsin 7-helix transmembrane proteins"/>
    <property type="match status" value="1"/>
</dbReference>
<keyword evidence="4 10" id="KW-0812">Transmembrane</keyword>
<name>A0ABP1PN69_9HEXA</name>
<dbReference type="Proteomes" id="UP001642540">
    <property type="component" value="Unassembled WGS sequence"/>
</dbReference>
<reference evidence="12 13" key="1">
    <citation type="submission" date="2024-08" db="EMBL/GenBank/DDBJ databases">
        <authorList>
            <person name="Cucini C."/>
            <person name="Frati F."/>
        </authorList>
    </citation>
    <scope>NUCLEOTIDE SEQUENCE [LARGE SCALE GENOMIC DNA]</scope>
</reference>
<evidence type="ECO:0000256" key="8">
    <source>
        <dbReference type="ARBA" id="ARBA00023170"/>
    </source>
</evidence>
<feature type="transmembrane region" description="Helical" evidence="10">
    <location>
        <begin position="178"/>
        <end position="201"/>
    </location>
</feature>
<dbReference type="EMBL" id="CAXLJM020000006">
    <property type="protein sequence ID" value="CAL8071522.1"/>
    <property type="molecule type" value="Genomic_DNA"/>
</dbReference>
<comment type="subcellular location">
    <subcellularLocation>
        <location evidence="1">Cell membrane</location>
        <topology evidence="1">Multi-pass membrane protein</topology>
    </subcellularLocation>
</comment>
<sequence>METYTIFENVVDIPTLGLLITLGIIFSLGLIINIPAIVIYCRSRQIRSFTDKFILFVVISDIVSLCVLIPTSFLFVLDSYDGSKPTIVKNEEEKPLTPDEHPFFLESDIFNNKLENEVQAEEINVSSVCIQQWIYLVHKFMLVLTAHLSVLAALKIAVERYLAVVTPLHYHKVLKSTVVIFVSLLSFVIATASAVFMTLGAEPEGLYQSLHVCESASTFLEESWSSRDRLQAQSMSLKFSNVELKESDSVFGSLPQHDLSNKSPSGNLFSTWYWWPVLQLVHAAVFFLVPVFVMMFMYIRIWNEASKQKTRLSHHSKNPYIFPVDIQKPERLNVDGLQVIFSRFKLMQRLRRRARMDRAARVAFLTIGLIILCFGPLYYVQITSAIYSLSMTDAVHNAPTDKAFPKLLYFLPTLLACIHPLLSPVVYVYRYKKVRTELNLLLNKLISSVNCCKTSSTDCQDVVHQFNNLAQKLPTTPSVDVVINMLESQAMSNTTSDTTLSLDSRITNIDNNSSNSCGLTDNAYPISSIFCDDKQQASPECSETDLESQEFHEQNVISEETGNGLFYMISCWVGSYSRRWNRHRESVTSTASFVTLLSSRNKSIPSVEI</sequence>
<evidence type="ECO:0000256" key="4">
    <source>
        <dbReference type="ARBA" id="ARBA00022692"/>
    </source>
</evidence>
<feature type="transmembrane region" description="Helical" evidence="10">
    <location>
        <begin position="407"/>
        <end position="429"/>
    </location>
</feature>
<organism evidence="12 13">
    <name type="scientific">Orchesella dallaii</name>
    <dbReference type="NCBI Taxonomy" id="48710"/>
    <lineage>
        <taxon>Eukaryota</taxon>
        <taxon>Metazoa</taxon>
        <taxon>Ecdysozoa</taxon>
        <taxon>Arthropoda</taxon>
        <taxon>Hexapoda</taxon>
        <taxon>Collembola</taxon>
        <taxon>Entomobryomorpha</taxon>
        <taxon>Entomobryoidea</taxon>
        <taxon>Orchesellidae</taxon>
        <taxon>Orchesellinae</taxon>
        <taxon>Orchesella</taxon>
    </lineage>
</organism>
<evidence type="ECO:0000313" key="12">
    <source>
        <dbReference type="EMBL" id="CAL8071522.1"/>
    </source>
</evidence>
<feature type="domain" description="G-protein coupled receptors family 1 profile" evidence="11">
    <location>
        <begin position="32"/>
        <end position="427"/>
    </location>
</feature>
<gene>
    <name evidence="12" type="ORF">ODALV1_LOCUS1754</name>
</gene>
<dbReference type="InterPro" id="IPR017452">
    <property type="entry name" value="GPCR_Rhodpsn_7TM"/>
</dbReference>
<evidence type="ECO:0000256" key="3">
    <source>
        <dbReference type="ARBA" id="ARBA00022475"/>
    </source>
</evidence>
<dbReference type="PROSITE" id="PS50262">
    <property type="entry name" value="G_PROTEIN_RECEP_F1_2"/>
    <property type="match status" value="1"/>
</dbReference>
<keyword evidence="9" id="KW-0807">Transducer</keyword>
<evidence type="ECO:0000256" key="7">
    <source>
        <dbReference type="ARBA" id="ARBA00023136"/>
    </source>
</evidence>
<keyword evidence="7 10" id="KW-0472">Membrane</keyword>
<accession>A0ABP1PN69</accession>
<keyword evidence="13" id="KW-1185">Reference proteome</keyword>
<evidence type="ECO:0000313" key="13">
    <source>
        <dbReference type="Proteomes" id="UP001642540"/>
    </source>
</evidence>
<evidence type="ECO:0000256" key="2">
    <source>
        <dbReference type="ARBA" id="ARBA00010663"/>
    </source>
</evidence>
<keyword evidence="6" id="KW-0297">G-protein coupled receptor</keyword>
<feature type="transmembrane region" description="Helical" evidence="10">
    <location>
        <begin position="53"/>
        <end position="77"/>
    </location>
</feature>
<proteinExistence type="inferred from homology"/>
<keyword evidence="5 10" id="KW-1133">Transmembrane helix</keyword>
<evidence type="ECO:0000256" key="10">
    <source>
        <dbReference type="SAM" id="Phobius"/>
    </source>
</evidence>
<comment type="similarity">
    <text evidence="2">Belongs to the G-protein coupled receptor 1 family.</text>
</comment>
<feature type="transmembrane region" description="Helical" evidence="10">
    <location>
        <begin position="140"/>
        <end position="158"/>
    </location>
</feature>
<evidence type="ECO:0000259" key="11">
    <source>
        <dbReference type="PROSITE" id="PS50262"/>
    </source>
</evidence>
<dbReference type="PANTHER" id="PTHR22752">
    <property type="entry name" value="G PROTEIN-COUPLED RECEPTOR"/>
    <property type="match status" value="1"/>
</dbReference>
<dbReference type="CDD" id="cd00637">
    <property type="entry name" value="7tm_classA_rhodopsin-like"/>
    <property type="match status" value="1"/>
</dbReference>
<evidence type="ECO:0000256" key="9">
    <source>
        <dbReference type="ARBA" id="ARBA00023224"/>
    </source>
</evidence>
<evidence type="ECO:0000256" key="1">
    <source>
        <dbReference type="ARBA" id="ARBA00004651"/>
    </source>
</evidence>
<dbReference type="PRINTS" id="PR00237">
    <property type="entry name" value="GPCRRHODOPSN"/>
</dbReference>
<dbReference type="SUPFAM" id="SSF81321">
    <property type="entry name" value="Family A G protein-coupled receptor-like"/>
    <property type="match status" value="2"/>
</dbReference>